<feature type="coiled-coil region" evidence="17">
    <location>
        <begin position="3427"/>
        <end position="3489"/>
    </location>
</feature>
<dbReference type="Gene3D" id="1.10.8.1220">
    <property type="match status" value="1"/>
</dbReference>
<keyword evidence="3" id="KW-0963">Cytoplasm</keyword>
<dbReference type="FunFam" id="3.40.50.300:FF:000049">
    <property type="entry name" value="Dynein, axonemal, heavy chain 5"/>
    <property type="match status" value="1"/>
</dbReference>
<dbReference type="InterPro" id="IPR035699">
    <property type="entry name" value="AAA_6"/>
</dbReference>
<dbReference type="Pfam" id="PF08385">
    <property type="entry name" value="DHC_N1"/>
    <property type="match status" value="1"/>
</dbReference>
<dbReference type="SUPFAM" id="SSF52540">
    <property type="entry name" value="P-loop containing nucleoside triphosphate hydrolases"/>
    <property type="match status" value="4"/>
</dbReference>
<dbReference type="Pfam" id="PF17857">
    <property type="entry name" value="AAA_lid_1"/>
    <property type="match status" value="1"/>
</dbReference>
<evidence type="ECO:0000259" key="19">
    <source>
        <dbReference type="SMART" id="SM00382"/>
    </source>
</evidence>
<comment type="subcellular location">
    <subcellularLocation>
        <location evidence="1">Cytoplasm</location>
        <location evidence="1">Cytoskeleton</location>
        <location evidence="1">Cilium axoneme</location>
    </subcellularLocation>
</comment>
<evidence type="ECO:0000256" key="12">
    <source>
        <dbReference type="ARBA" id="ARBA00023212"/>
    </source>
</evidence>
<comment type="function">
    <text evidence="14">Force generating protein of eukaryotic cilia and flagella. Produces force towards the minus ends of microtubules. Dynein has ATPase activity; the force-producing power stroke is thought to occur on release of ADP. Required for assembly of the I1 inner arm complex and its targeting to the appropriate axoneme location. Also required for phototaxis.</text>
</comment>
<dbReference type="Pfam" id="PF12780">
    <property type="entry name" value="AAA_8"/>
    <property type="match status" value="1"/>
</dbReference>
<evidence type="ECO:0000256" key="16">
    <source>
        <dbReference type="ARBA" id="ARBA00077719"/>
    </source>
</evidence>
<dbReference type="GO" id="GO:0051959">
    <property type="term" value="F:dynein light intermediate chain binding"/>
    <property type="evidence" value="ECO:0007669"/>
    <property type="project" value="InterPro"/>
</dbReference>
<dbReference type="InterPro" id="IPR013602">
    <property type="entry name" value="Dynein_heavy_linker"/>
</dbReference>
<dbReference type="GO" id="GO:0097729">
    <property type="term" value="C:9+2 motile cilium"/>
    <property type="evidence" value="ECO:0007669"/>
    <property type="project" value="UniProtKB-ARBA"/>
</dbReference>
<feature type="domain" description="AAA+ ATPase" evidence="19">
    <location>
        <begin position="2596"/>
        <end position="2808"/>
    </location>
</feature>
<dbReference type="InterPro" id="IPR024743">
    <property type="entry name" value="Dynein_HC_stalk"/>
</dbReference>
<dbReference type="InterPro" id="IPR026983">
    <property type="entry name" value="DHC"/>
</dbReference>
<feature type="region of interest" description="Disordered" evidence="18">
    <location>
        <begin position="18"/>
        <end position="63"/>
    </location>
</feature>
<dbReference type="FunFam" id="1.20.140.100:FF:000001">
    <property type="entry name" value="dynein heavy chain 17, axonemal"/>
    <property type="match status" value="1"/>
</dbReference>
<dbReference type="GO" id="GO:0008569">
    <property type="term" value="F:minus-end-directed microtubule motor activity"/>
    <property type="evidence" value="ECO:0007669"/>
    <property type="project" value="InterPro"/>
</dbReference>
<dbReference type="Gene3D" id="1.10.8.710">
    <property type="match status" value="1"/>
</dbReference>
<dbReference type="Proteomes" id="UP000327044">
    <property type="component" value="Unassembled WGS sequence"/>
</dbReference>
<dbReference type="Pfam" id="PF08393">
    <property type="entry name" value="DHC_N2"/>
    <property type="match status" value="1"/>
</dbReference>
<dbReference type="InParanoid" id="A0A5N4B299"/>
<evidence type="ECO:0000256" key="11">
    <source>
        <dbReference type="ARBA" id="ARBA00023175"/>
    </source>
</evidence>
<dbReference type="Gene3D" id="1.10.8.720">
    <property type="entry name" value="Region D6 of dynein motor"/>
    <property type="match status" value="1"/>
</dbReference>
<feature type="domain" description="AAA+ ATPase" evidence="19">
    <location>
        <begin position="2243"/>
        <end position="2369"/>
    </location>
</feature>
<dbReference type="GO" id="GO:0036156">
    <property type="term" value="C:inner dynein arm"/>
    <property type="evidence" value="ECO:0007669"/>
    <property type="project" value="UniProtKB-ARBA"/>
</dbReference>
<dbReference type="Gene3D" id="1.20.920.30">
    <property type="match status" value="1"/>
</dbReference>
<evidence type="ECO:0000256" key="7">
    <source>
        <dbReference type="ARBA" id="ARBA00022840"/>
    </source>
</evidence>
<dbReference type="Pfam" id="PF03028">
    <property type="entry name" value="Dynein_heavy"/>
    <property type="match status" value="1"/>
</dbReference>
<accession>A0A5N4B299</accession>
<dbReference type="GO" id="GO:0060294">
    <property type="term" value="P:cilium movement involved in cell motility"/>
    <property type="evidence" value="ECO:0007669"/>
    <property type="project" value="UniProtKB-ARBA"/>
</dbReference>
<dbReference type="InterPro" id="IPR041658">
    <property type="entry name" value="AAA_lid_11"/>
</dbReference>
<evidence type="ECO:0000256" key="10">
    <source>
        <dbReference type="ARBA" id="ARBA00023069"/>
    </source>
</evidence>
<dbReference type="GO" id="GO:0045505">
    <property type="term" value="F:dynein intermediate chain binding"/>
    <property type="evidence" value="ECO:0007669"/>
    <property type="project" value="InterPro"/>
</dbReference>
<dbReference type="Pfam" id="PF17852">
    <property type="entry name" value="Dynein_AAA_lid"/>
    <property type="match status" value="1"/>
</dbReference>
<name>A0A5N4B299_PHOPY</name>
<dbReference type="GO" id="GO:0008017">
    <property type="term" value="F:microtubule binding"/>
    <property type="evidence" value="ECO:0007669"/>
    <property type="project" value="UniProtKB-ARBA"/>
</dbReference>
<dbReference type="Gene3D" id="3.40.50.300">
    <property type="entry name" value="P-loop containing nucleotide triphosphate hydrolases"/>
    <property type="match status" value="5"/>
</dbReference>
<dbReference type="Gene3D" id="1.20.920.20">
    <property type="match status" value="1"/>
</dbReference>
<dbReference type="Pfam" id="PF18199">
    <property type="entry name" value="Dynein_C"/>
    <property type="match status" value="1"/>
</dbReference>
<evidence type="ECO:0000256" key="9">
    <source>
        <dbReference type="ARBA" id="ARBA00023054"/>
    </source>
</evidence>
<keyword evidence="4" id="KW-0493">Microtubule</keyword>
<dbReference type="Gene3D" id="1.20.140.100">
    <property type="entry name" value="Dynein heavy chain, N-terminal domain 2"/>
    <property type="match status" value="1"/>
</dbReference>
<dbReference type="InterPro" id="IPR013594">
    <property type="entry name" value="Dynein_heavy_tail"/>
</dbReference>
<dbReference type="InterPro" id="IPR042222">
    <property type="entry name" value="Dynein_2_N"/>
</dbReference>
<dbReference type="FunFam" id="3.10.490.20:FF:000006">
    <property type="entry name" value="Dynein axonemal heavy chain 10"/>
    <property type="match status" value="1"/>
</dbReference>
<evidence type="ECO:0000256" key="6">
    <source>
        <dbReference type="ARBA" id="ARBA00022741"/>
    </source>
</evidence>
<dbReference type="FunFam" id="3.40.50.300:FF:001855">
    <property type="entry name" value="Dynein axonemal heavy chain 10"/>
    <property type="match status" value="1"/>
</dbReference>
<dbReference type="FunFam" id="1.20.58.1120:FF:000008">
    <property type="entry name" value="Dynein heavy chain 10, axonemal"/>
    <property type="match status" value="1"/>
</dbReference>
<dbReference type="SMART" id="SM00382">
    <property type="entry name" value="AAA"/>
    <property type="match status" value="3"/>
</dbReference>
<keyword evidence="8" id="KW-0243">Dynein</keyword>
<comment type="subunit">
    <text evidence="15">The I1 inner arm complex (also known as the f dynein complex) is a two-headed isoform composed of two heavy chains (1-alpha and 1-beta), three intermediate chains and three light chains. I1 occupies a specific position proximal to the first radial spoke and repeats every 96 nm along the length of the axoneme.</text>
</comment>
<evidence type="ECO:0000256" key="4">
    <source>
        <dbReference type="ARBA" id="ARBA00022701"/>
    </source>
</evidence>
<dbReference type="Pfam" id="PF12774">
    <property type="entry name" value="AAA_6"/>
    <property type="match status" value="1"/>
</dbReference>
<dbReference type="Pfam" id="PF12777">
    <property type="entry name" value="MT"/>
    <property type="match status" value="1"/>
</dbReference>
<evidence type="ECO:0000256" key="5">
    <source>
        <dbReference type="ARBA" id="ARBA00022737"/>
    </source>
</evidence>
<dbReference type="InterPro" id="IPR043157">
    <property type="entry name" value="Dynein_AAA1S"/>
</dbReference>
<reference evidence="20 21" key="1">
    <citation type="journal article" date="2018" name="Elife">
        <title>Firefly genomes illuminate parallel origins of bioluminescence in beetles.</title>
        <authorList>
            <person name="Fallon T.R."/>
            <person name="Lower S.E."/>
            <person name="Chang C.H."/>
            <person name="Bessho-Uehara M."/>
            <person name="Martin G.J."/>
            <person name="Bewick A.J."/>
            <person name="Behringer M."/>
            <person name="Debat H.J."/>
            <person name="Wong I."/>
            <person name="Day J.C."/>
            <person name="Suvorov A."/>
            <person name="Silva C.J."/>
            <person name="Stanger-Hall K.F."/>
            <person name="Hall D.W."/>
            <person name="Schmitz R.J."/>
            <person name="Nelson D.R."/>
            <person name="Lewis S.M."/>
            <person name="Shigenobu S."/>
            <person name="Bybee S.M."/>
            <person name="Larracuente A.M."/>
            <person name="Oba Y."/>
            <person name="Weng J.K."/>
        </authorList>
    </citation>
    <scope>NUCLEOTIDE SEQUENCE [LARGE SCALE GENOMIC DNA]</scope>
    <source>
        <strain evidence="20">1611_PpyrPB1</strain>
        <tissue evidence="20">Whole body</tissue>
    </source>
</reference>
<keyword evidence="5" id="KW-0677">Repeat</keyword>
<dbReference type="GO" id="GO:0005524">
    <property type="term" value="F:ATP binding"/>
    <property type="evidence" value="ECO:0007669"/>
    <property type="project" value="UniProtKB-KW"/>
</dbReference>
<dbReference type="EMBL" id="VVIM01000001">
    <property type="protein sequence ID" value="KAB0803715.1"/>
    <property type="molecule type" value="Genomic_DNA"/>
</dbReference>
<keyword evidence="21" id="KW-1185">Reference proteome</keyword>
<dbReference type="FunFam" id="1.20.1270.280:FF:000005">
    <property type="entry name" value="Dynein axonemal heavy chain 10"/>
    <property type="match status" value="1"/>
</dbReference>
<evidence type="ECO:0000256" key="13">
    <source>
        <dbReference type="ARBA" id="ARBA00023273"/>
    </source>
</evidence>
<evidence type="ECO:0000256" key="17">
    <source>
        <dbReference type="SAM" id="Coils"/>
    </source>
</evidence>
<gene>
    <name evidence="20" type="ORF">PPYR_00685</name>
</gene>
<evidence type="ECO:0000313" key="21">
    <source>
        <dbReference type="Proteomes" id="UP000327044"/>
    </source>
</evidence>
<keyword evidence="6" id="KW-0547">Nucleotide-binding</keyword>
<dbReference type="FunFam" id="3.40.50.300:FF:002141">
    <property type="entry name" value="Dynein heavy chain"/>
    <property type="match status" value="1"/>
</dbReference>
<dbReference type="Gene3D" id="1.20.58.1120">
    <property type="match status" value="1"/>
</dbReference>
<dbReference type="FunCoup" id="A0A5N4B299">
    <property type="interactions" value="32"/>
</dbReference>
<evidence type="ECO:0000256" key="3">
    <source>
        <dbReference type="ARBA" id="ARBA00022490"/>
    </source>
</evidence>
<evidence type="ECO:0000313" key="20">
    <source>
        <dbReference type="EMBL" id="KAB0803715.1"/>
    </source>
</evidence>
<evidence type="ECO:0000256" key="8">
    <source>
        <dbReference type="ARBA" id="ARBA00023017"/>
    </source>
</evidence>
<feature type="region of interest" description="Disordered" evidence="18">
    <location>
        <begin position="204"/>
        <end position="229"/>
    </location>
</feature>
<dbReference type="InterPro" id="IPR004273">
    <property type="entry name" value="Dynein_heavy_D6_P-loop"/>
</dbReference>
<feature type="compositionally biased region" description="Polar residues" evidence="18">
    <location>
        <begin position="204"/>
        <end position="214"/>
    </location>
</feature>
<feature type="compositionally biased region" description="Acidic residues" evidence="18">
    <location>
        <begin position="23"/>
        <end position="33"/>
    </location>
</feature>
<dbReference type="FunFam" id="1.10.8.720:FF:000005">
    <property type="entry name" value="Dynein axonemal heavy chain 10"/>
    <property type="match status" value="1"/>
</dbReference>
<sequence>MPTNQTTQLLIAYFVETEIQSDQGEEDEEEIREEETVSQAGRPDSGKKRKGVKNAEPVEPPPKSPEIVYVRKVIQTVKVDYTIQAAFGATCDRLSKCKQIIYFLRNTAEPVPMFDTWEDALAEMPSYFLIGSCNSNFLTSLHLLTRDVYVPLVETQFKEPASLKKRKPRQDTGDVKAEPISSGALATDFKRPSDYRRLSLSIQKSMQQSQNSTEPIAVESMDTSSEPTPTKSEFLNDLWDFIKALDWTVQHVQDDIQLPLGEIPDLFNLDDETFIQETSRVEALEDVIMSWESHIMKVIETSLTKVPSGNGPIPEYDYWREREAALSKLVEQLKKPTLVRILQLLKMAQSDISNGFDHYKNELMKYYIQARDNVKILFTVLRHFKTVTFSEDFKKVNECLPSLMDGLHMVWVLSRYYCTDEQMVPLLERISWCLCEKTKIALNTETLFRKSVSEIRQETGDARDMLRTWYICYMDTRNKIENSGKGQRWEFNRHKLFDNTEFIASVAENLNEVATVMVHFNNIFGPELRAIVIDPQKVDQVTRRVDNLVVPIENLDFDLFLSKNKENWEAIMNDFYKEVRILEREAVTFINQSFKMLRLAEKALHVLIKFVRMETRQVIKDLLLTKFDVIMEQFIQEIVMVEDLFMRNRRHPLLCRDMPPHVGAMFWARLLFMRLKQPVLKFQTVQELNDSTLKKEAFQYYLKVAKLIKNYEKNKYEQWCNDVMPIITSSMKMNILKISNQLFRKRKPLKLGATRGVKWLTSIKPPVNLADKLSKEKRQTWIELMGDFVMSEHTLHFSENFNLKLFDAITGAGLMEVLNYPLPQEVSLVTIQKERLHNDMVAVKEFIHDYNTIIQNLSISQLQFLRNHIREAEINIQPGISRIIWTSLGIQDYVASCRLIIKTLSSLVQQMNHVEVDLTNRIQNLASFNLFYFKPITEEPTRLPCREFFLEMNTVRTERVCQMAKLYETMSLILMKLENLILETNTGKSKLMTNYYAFWENKIYSSLTKMTLQNTQTFNEHILKKTILFQVDAVLSEPDVILFPTPTEIYNTILRSVKDFLTRLKSFKRWMNGTCLVCPPQKMDGNEDHFEFTFYDDVMQVPQVNNVISVIQETAYKSILNVHRYIQGWKRFRNLWNFDKEITCSRFVSKNLSLTMFDEKFTFYASIISDLRQRKGFDDIGPIRVNLLPLIDAICEHSWRWKVTLGQKLAEITKEKMLTLKATIAELRLIVNRNIKGLELFKAIMQAIATILRMNISAEIEYLIYQETYRVLKQHDLPYDTADEELAHSLQEDWKSLYLSAIYRTQTLETTKERFAQITLTEIREFCNSLAEFIKQFDAEGPGAVGDDLDKGVRLMEEYGKMFEELEARRIDLMTAEMLFDIPLADYSDFLRTKQDFANMELVYKIYKLQKQGREVWGRTLWANLNPQALVDGIEGFIKDFRKLPKAARTHPVGLQLDLKMKQFKNVVPLMVALKNEALRERHWKQLMVKTGQFFDMAPDRFTLDNMFAMQLHKYQDIAEEIINNAVKELSIEKGVRDVAEIWATMAFIINKHTKGTEDRGFILGPVDDIMATLDDNLMNLQSMAGSQFIGPFLPIVQKWERSLANASEVIDEWLSVQRKWMYLEGIFVGGDIRIQLPDEARKFDDIDKTFRRIMAEVAKKPIVLETCSASGRLVEFQGLGLGLDRCQKSLNDYLDSKRRRFPRFYFISTDELLSILGGSEPDVVQDHMVKMFDNIKSLRLGRDSDDRAIASAMISTEGEVMNYRFNVFTEGKVEEWMNDVLGEMRRSNRFITKSAIYYYGKIRRPRTEWMLDYLGMVCLVGNQVWWTAEVENVFAKIKKGDKRAMKEYLEQLNKQLDEIVLTVRGYLTSNERLKFKTVATVEVHARDIVEGFVRDSVTDAQEFEWESQLRFYWVNNLDNLWVRQCTGSFEYGYEYMGLNGRLVITPLTDRIYLTITQALTMHLGAAPAGPAGTGKTETTKDLAKAMALLCVVTNCGEGMDFKAIGTTLAGLAQCGAWGCFDEFNRIDISVLSVISTQLQTIRSALVMKVKRFNFEGVEIDLDRKVGIFITMNPGYAGRTELPESVKALFRPVVCILPNLEMICLISLFSDGFLEAKVLAKKMTVLYKLAREQLSKQFHYDWGLRALNAVLRMAGVLKRGSPDISETLVLMRALRDMNYPKFVFDDVPLFLGLIQDLFPGLDCPRVGYPSFNSAVEKYLLSKGYMVLPIQVDKVVQLYETMMTRHSSMLVGPTGGGKSVVIDTLCGAQVLLGLPTRVSVLNPKACSVIELYGILDTVTRDWTDGLLSNIFREMNKPTEKDERRYILFDGDVDALWIENMNSVMDDNKLLTLANGERIRLQQPTCALLFEVGDLAYASPATVSRAGMVYVDPKNLGYEPFWDKWVKSRTYQPEFDVFQKCFENYIPSTLAYVISGVLGTQQVSPLKTVIPQTGLNMITQLCFMIDSMYPQPIEDARDPEEEIDEGPIEAIFLHALYNSVGASLVGVGRLEFDQFVKKICSLSTIEDSSEKRAQMRQLPTAYETMYDYCLDIKNNQWVAWDWLVPEYIHDRERRFTEILVPTVDTVRITYVLKLMNEIRRPVILVGETGTSKTAIIQDFLRQLNPEVVVLMNINFSSRTSSMDVQKNIESVVEKRTKDIFGPPIGKKLLCFIDDMNMPQVDDYGTQQPIALLKLLFEKGGFYDRGKELNWKTIKDISYFAAMGIAGGGRNEVDPRFISMFTVFNLVFPSDSTLLHIYSSILEGHLVIFNEEVQISKILITITLNLYNIIITELPPTPSKFHYIFNMRDLSRIVCGLCIIVPKFYAEKHQIVRVWRNEFQRVICDRLINTEDQQLMQKHIITQLDRFFANQEPDGDEENEEMEAEEKVDILEYAMRNPLLFGDYRNALNEEEQRCYEDLLDYEAVYYLMQEIMDEYNERNEKLSIVLFDDALEHLTRIHRGLRLIKGHVMVVGVGGSGKGSLTRLAAFTAGCEMFEISLCRGYGEMNFKEDLKKLFNILGIDRKSTVFLFTAAQIAEEGFLEFINNILMIGMVPSLFSDEDKDQIVGQCRNAARDAGYGVAKDGVWNYFLNKCSDNLHVVLSMSPTGETLSKRCRSFPGLVNNTCIDWLFPWPPQALVAVASVFLKDNPKIPVMYREVIVEHVVFVHQTVGQFTSDFLVKLRRKNFVTPKHYLDYINTYLRLLEEKNNYITSQCNRLLGGLVKIEEASGELEILNAKLAVQKVIVTKATKECEAMLVEIEEGTNKATYKKDVASTRSVEIAEQSKIIAVEQADAEEALSAALPALEMARLALAELDKSDITEIRSFATPPEAVQIVCECVVIIRGIKEVSWKSAKGMMSDPSFLRTLQELNCDVITQNQVKAVKAHLTKSKKLDDMQNISKAGFGLLKFVQAVLGYCAVFKEVKPKKERVEQLQREFDAAKKSLEKLQNEIAKLESALAKLNEKYEIAMKRRQELQEETDIMMRRLNAADRLISGLSSEQARWTIDLANLHTGQERLLGNCLLCASFLSYTGPFSFEFRKDMIYDAWQSDIVNKEIPVTTPFRIEVQLTNDVEISKWNSENLPPDELSVQNGILTTQGSRFPLCIDPQQQALNWIRKKEEKFNLKILSFNDSDFLKYVDMAIKYGSSILFQDVDDYIDPVVDNILEKNIKVVSGRVFVLLGDKEVDYDPNFRMYLTTKLANPTFNPAAYAKAVVINYMVTLSGLEDQLLSVVVRNERADLEEQRESLIAETSENKNLLQQLEDSLLRELSTSTGNMLDNVELINTLENTKTKASEVMNKLALAQQTGVDIDRLRDGYRSVAKRGAILFFVLSDMATVNAMYQFALSSYLEVFAYSLRKALPHTVVAKRLLNIINSLTKNVYDYGCTGMFEKHKLLFSFQMTSKLELSHGNITQPELEFFIKGCVSLEKSSKVCPARWMPAQGWEDMLKLSTDFPSTFEKLIEEFAKSVDDWQVWFDADAPESIDFPSGYSEKANWFESLMLLRCFRIDRVYRGVTNYIVNTMGEEYVMPPVISLDNIFDQSNTMTPVVFILSPGSDPTAELMKLADRCGMGGGKFRYLSLGQGQEPIALGLLEVATARGQWLMLQNCHLLIAFVKGLEKQLEKISKPHPDFRLWLTTDPTPSFPIGILQKSLKVVIEPPNGLKLNLRNTYFKLRPQTLDACPHSAFKSLVYVLAFFHAVVQERRKYDKIGWNISYDFNESDFNVCVQILEIYLNKTLTLKDTRMPWNSLKYLIGEVMYGGRVIDDFDRRIVTTYMNEYMGDFLFDTFQPFHFYHDKNVDYVIPTDGIKDDYIAAIDELPLVNSPEVFGLHPNAEIGYYTQAVKEMWEHLIELQPQTGGSGEGMSREEHIMNVANDILQKIPPIYEIWRVRKHFQLVMTPTIIVLLQELERYNKLLSVMKRNLQQLKKALVGEIGMDAVLDNVAISLYNGQLPASWRKLAPATRKNLGGWMQHFQARHSQYSFWAAQGDPMVLWLSGLHIPETYLAALVQIACRKNNWPLDRSTIYTTVTSYLSPMDVEERPETGTCFIHGLYLEGARWDVKRKFLQKSIPKILIEELPILNVIPIESYRLKLQNTLRTPVYTTSARRNAMGVGLVFEADLGTPEHISHWVLQGVCLVLNTD</sequence>
<dbReference type="InterPro" id="IPR041589">
    <property type="entry name" value="DNAH3_AAA_lid_1"/>
</dbReference>
<dbReference type="InterPro" id="IPR003593">
    <property type="entry name" value="AAA+_ATPase"/>
</dbReference>
<dbReference type="FunFam" id="3.40.50.300:FF:000063">
    <property type="entry name" value="dynein heavy chain 6, axonemal"/>
    <property type="match status" value="1"/>
</dbReference>
<dbReference type="InterPro" id="IPR035706">
    <property type="entry name" value="AAA_9"/>
</dbReference>
<dbReference type="Pfam" id="PF12775">
    <property type="entry name" value="AAA_7"/>
    <property type="match status" value="1"/>
</dbReference>
<evidence type="ECO:0000256" key="14">
    <source>
        <dbReference type="ARBA" id="ARBA00054075"/>
    </source>
</evidence>
<dbReference type="PANTHER" id="PTHR22878:SF63">
    <property type="entry name" value="DYNEIN AXONEMAL HEAVY CHAIN 10"/>
    <property type="match status" value="1"/>
</dbReference>
<dbReference type="InterPro" id="IPR027417">
    <property type="entry name" value="P-loop_NTPase"/>
</dbReference>
<comment type="similarity">
    <text evidence="2">Belongs to the dynein heavy chain family.</text>
</comment>
<dbReference type="Gene3D" id="1.20.1270.280">
    <property type="match status" value="1"/>
</dbReference>
<evidence type="ECO:0000256" key="18">
    <source>
        <dbReference type="SAM" id="MobiDB-lite"/>
    </source>
</evidence>
<dbReference type="Pfam" id="PF18198">
    <property type="entry name" value="AAA_lid_11"/>
    <property type="match status" value="1"/>
</dbReference>
<dbReference type="FunFam" id="1.10.8.710:FF:000002">
    <property type="entry name" value="dynein heavy chain 17, axonemal"/>
    <property type="match status" value="1"/>
</dbReference>
<dbReference type="PANTHER" id="PTHR22878">
    <property type="entry name" value="DYNEIN HEAVY CHAIN 6, AXONEMAL-LIKE-RELATED"/>
    <property type="match status" value="1"/>
</dbReference>
<dbReference type="FunFam" id="1.10.287.2620:FF:000002">
    <property type="entry name" value="Dynein heavy chain 2, axonemal"/>
    <property type="match status" value="1"/>
</dbReference>
<feature type="coiled-coil region" evidence="17">
    <location>
        <begin position="3727"/>
        <end position="3757"/>
    </location>
</feature>
<dbReference type="Gene3D" id="3.20.180.20">
    <property type="entry name" value="Dynein heavy chain, N-terminal domain 2"/>
    <property type="match status" value="1"/>
</dbReference>
<dbReference type="FunFam" id="1.20.920.30:FF:000007">
    <property type="entry name" value="Dynein axonemal heavy chain 10"/>
    <property type="match status" value="1"/>
</dbReference>
<dbReference type="GO" id="GO:0036159">
    <property type="term" value="P:inner dynein arm assembly"/>
    <property type="evidence" value="ECO:0007669"/>
    <property type="project" value="UniProtKB-ARBA"/>
</dbReference>
<comment type="caution">
    <text evidence="20">The sequence shown here is derived from an EMBL/GenBank/DDBJ whole genome shotgun (WGS) entry which is preliminary data.</text>
</comment>
<organism evidence="20 21">
    <name type="scientific">Photinus pyralis</name>
    <name type="common">Common eastern firefly</name>
    <name type="synonym">Lampyris pyralis</name>
    <dbReference type="NCBI Taxonomy" id="7054"/>
    <lineage>
        <taxon>Eukaryota</taxon>
        <taxon>Metazoa</taxon>
        <taxon>Ecdysozoa</taxon>
        <taxon>Arthropoda</taxon>
        <taxon>Hexapoda</taxon>
        <taxon>Insecta</taxon>
        <taxon>Pterygota</taxon>
        <taxon>Neoptera</taxon>
        <taxon>Endopterygota</taxon>
        <taxon>Coleoptera</taxon>
        <taxon>Polyphaga</taxon>
        <taxon>Elateriformia</taxon>
        <taxon>Elateroidea</taxon>
        <taxon>Lampyridae</taxon>
        <taxon>Lampyrinae</taxon>
        <taxon>Photinus</taxon>
    </lineage>
</organism>
<dbReference type="Gene3D" id="1.10.287.2620">
    <property type="match status" value="1"/>
</dbReference>
<dbReference type="FunFam" id="1.20.920.20:FF:000001">
    <property type="entry name" value="dynein heavy chain 2, axonemal"/>
    <property type="match status" value="1"/>
</dbReference>
<keyword evidence="10" id="KW-0969">Cilium</keyword>
<keyword evidence="11" id="KW-0505">Motor protein</keyword>
<dbReference type="FunFam" id="3.40.50.300:FF:000153">
    <property type="entry name" value="Dynein axonemal heavy chain 1"/>
    <property type="match status" value="1"/>
</dbReference>
<dbReference type="FunFam" id="1.10.8.1220:FF:000001">
    <property type="entry name" value="Dynein axonemal heavy chain 5"/>
    <property type="match status" value="1"/>
</dbReference>
<keyword evidence="12" id="KW-0206">Cytoskeleton</keyword>
<dbReference type="InterPro" id="IPR042228">
    <property type="entry name" value="Dynein_linker_3"/>
</dbReference>
<evidence type="ECO:0000256" key="2">
    <source>
        <dbReference type="ARBA" id="ARBA00008887"/>
    </source>
</evidence>
<dbReference type="FunFam" id="3.20.180.20:FF:000001">
    <property type="entry name" value="Dynein axonemal heavy chain 5"/>
    <property type="match status" value="1"/>
</dbReference>
<feature type="domain" description="AAA+ ATPase" evidence="19">
    <location>
        <begin position="1962"/>
        <end position="2100"/>
    </location>
</feature>
<dbReference type="Pfam" id="PF12781">
    <property type="entry name" value="AAA_9"/>
    <property type="match status" value="1"/>
</dbReference>
<dbReference type="InterPro" id="IPR024317">
    <property type="entry name" value="Dynein_heavy_chain_D4_dom"/>
</dbReference>
<keyword evidence="13" id="KW-0966">Cell projection</keyword>
<proteinExistence type="inferred from homology"/>
<dbReference type="GO" id="GO:0005874">
    <property type="term" value="C:microtubule"/>
    <property type="evidence" value="ECO:0007669"/>
    <property type="project" value="UniProtKB-KW"/>
</dbReference>
<dbReference type="InterPro" id="IPR041466">
    <property type="entry name" value="Dynein_AAA5_ext"/>
</dbReference>
<keyword evidence="9 17" id="KW-0175">Coiled coil</keyword>
<dbReference type="Gene3D" id="1.10.472.130">
    <property type="match status" value="1"/>
</dbReference>
<dbReference type="InterPro" id="IPR042219">
    <property type="entry name" value="AAA_lid_11_sf"/>
</dbReference>
<dbReference type="InterPro" id="IPR041228">
    <property type="entry name" value="Dynein_C"/>
</dbReference>
<dbReference type="InterPro" id="IPR043160">
    <property type="entry name" value="Dynein_C_barrel"/>
</dbReference>
<keyword evidence="7" id="KW-0067">ATP-binding</keyword>
<dbReference type="Gene3D" id="3.10.490.20">
    <property type="match status" value="1"/>
</dbReference>
<evidence type="ECO:0000256" key="1">
    <source>
        <dbReference type="ARBA" id="ARBA00004430"/>
    </source>
</evidence>
<protein>
    <recommendedName>
        <fullName evidence="16">Dynein-1, subspecies f</fullName>
    </recommendedName>
</protein>
<dbReference type="Gene3D" id="6.10.140.1060">
    <property type="match status" value="1"/>
</dbReference>
<evidence type="ECO:0000256" key="15">
    <source>
        <dbReference type="ARBA" id="ARBA00063032"/>
    </source>
</evidence>